<keyword evidence="1" id="KW-0812">Transmembrane</keyword>
<dbReference type="AlphaFoldDB" id="A0A1D9QJC2"/>
<keyword evidence="1" id="KW-1133">Transmembrane helix</keyword>
<dbReference type="RefSeq" id="XP_001585387.1">
    <property type="nucleotide sequence ID" value="XM_001585337.1"/>
</dbReference>
<feature type="transmembrane region" description="Helical" evidence="1">
    <location>
        <begin position="6"/>
        <end position="23"/>
    </location>
</feature>
<gene>
    <name evidence="2" type="ORF">sscle_14g098000</name>
</gene>
<reference evidence="3" key="1">
    <citation type="journal article" date="2017" name="Genome Biol. Evol.">
        <title>The complete genome sequence of the phytopathogenic fungus Sclerotinia sclerotiorum reveals insights into the genome architecture of broad host range pathogens.</title>
        <authorList>
            <person name="Derbyshire M."/>
            <person name="Denton-Giles M."/>
            <person name="Hegedus D."/>
            <person name="Seifbarghy S."/>
            <person name="Rollins J."/>
            <person name="van Kan J."/>
            <person name="Seidl M.F."/>
            <person name="Faino L."/>
            <person name="Mbengue M."/>
            <person name="Navaud O."/>
            <person name="Raffaele S."/>
            <person name="Hammond-Kosack K."/>
            <person name="Heard S."/>
            <person name="Oliver R."/>
        </authorList>
    </citation>
    <scope>NUCLEOTIDE SEQUENCE [LARGE SCALE GENOMIC DNA]</scope>
    <source>
        <strain evidence="3">ATCC 18683 / 1980 / Ss-1</strain>
    </source>
</reference>
<dbReference type="KEGG" id="ssl:SS1G_13626"/>
<sequence length="67" mass="7367">MEPIPMLLVGNVFGIILGLKLAWSSPIRSKHTEPEADEGVGGKTWNMTSVTRCSENNGNIIEEKIQK</sequence>
<evidence type="ECO:0000313" key="2">
    <source>
        <dbReference type="EMBL" id="APA15030.1"/>
    </source>
</evidence>
<name>A0A1D9QJC2_SCLS1</name>
<organism evidence="2 3">
    <name type="scientific">Sclerotinia sclerotiorum (strain ATCC 18683 / 1980 / Ss-1)</name>
    <name type="common">White mold</name>
    <name type="synonym">Whetzelinia sclerotiorum</name>
    <dbReference type="NCBI Taxonomy" id="665079"/>
    <lineage>
        <taxon>Eukaryota</taxon>
        <taxon>Fungi</taxon>
        <taxon>Dikarya</taxon>
        <taxon>Ascomycota</taxon>
        <taxon>Pezizomycotina</taxon>
        <taxon>Leotiomycetes</taxon>
        <taxon>Helotiales</taxon>
        <taxon>Sclerotiniaceae</taxon>
        <taxon>Sclerotinia</taxon>
    </lineage>
</organism>
<dbReference type="Proteomes" id="UP000177798">
    <property type="component" value="Chromosome 14"/>
</dbReference>
<keyword evidence="1" id="KW-0472">Membrane</keyword>
<proteinExistence type="predicted"/>
<evidence type="ECO:0000313" key="3">
    <source>
        <dbReference type="Proteomes" id="UP000177798"/>
    </source>
</evidence>
<evidence type="ECO:0000256" key="1">
    <source>
        <dbReference type="SAM" id="Phobius"/>
    </source>
</evidence>
<dbReference type="EMBL" id="CP017827">
    <property type="protein sequence ID" value="APA15030.1"/>
    <property type="molecule type" value="Genomic_DNA"/>
</dbReference>
<accession>A0A1D9QJC2</accession>
<protein>
    <submittedName>
        <fullName evidence="2">Uncharacterized protein</fullName>
    </submittedName>
</protein>
<dbReference type="VEuPathDB" id="FungiDB:sscle_14g098000"/>